<evidence type="ECO:0000256" key="6">
    <source>
        <dbReference type="ARBA" id="ARBA00023136"/>
    </source>
</evidence>
<keyword evidence="2 7" id="KW-1003">Cell membrane</keyword>
<feature type="transmembrane region" description="Helical" evidence="7">
    <location>
        <begin position="91"/>
        <end position="113"/>
    </location>
</feature>
<organism evidence="8 9">
    <name type="scientific">Streptomyces noursei</name>
    <name type="common">Streptomyces albulus</name>
    <dbReference type="NCBI Taxonomy" id="1971"/>
    <lineage>
        <taxon>Bacteria</taxon>
        <taxon>Bacillati</taxon>
        <taxon>Actinomycetota</taxon>
        <taxon>Actinomycetes</taxon>
        <taxon>Kitasatosporales</taxon>
        <taxon>Streptomycetaceae</taxon>
        <taxon>Streptomyces</taxon>
    </lineage>
</organism>
<dbReference type="InterPro" id="IPR001640">
    <property type="entry name" value="Lgt"/>
</dbReference>
<keyword evidence="3 7" id="KW-0808">Transferase</keyword>
<comment type="subcellular location">
    <subcellularLocation>
        <location evidence="7">Cell membrane</location>
        <topology evidence="7">Multi-pass membrane protein</topology>
    </subcellularLocation>
</comment>
<dbReference type="EC" id="2.5.1.145" evidence="7"/>
<dbReference type="PANTHER" id="PTHR30589">
    <property type="entry name" value="PROLIPOPROTEIN DIACYLGLYCERYL TRANSFERASE"/>
    <property type="match status" value="1"/>
</dbReference>
<dbReference type="AlphaFoldDB" id="A0A059WEZ7"/>
<dbReference type="PANTHER" id="PTHR30589:SF0">
    <property type="entry name" value="PHOSPHATIDYLGLYCEROL--PROLIPOPROTEIN DIACYLGLYCERYL TRANSFERASE"/>
    <property type="match status" value="1"/>
</dbReference>
<evidence type="ECO:0000256" key="7">
    <source>
        <dbReference type="HAMAP-Rule" id="MF_01147"/>
    </source>
</evidence>
<feature type="transmembrane region" description="Helical" evidence="7">
    <location>
        <begin position="211"/>
        <end position="229"/>
    </location>
</feature>
<evidence type="ECO:0000313" key="9">
    <source>
        <dbReference type="Proteomes" id="UP000288351"/>
    </source>
</evidence>
<evidence type="ECO:0000256" key="3">
    <source>
        <dbReference type="ARBA" id="ARBA00022679"/>
    </source>
</evidence>
<comment type="pathway">
    <text evidence="7">Protein modification; lipoprotein biosynthesis (diacylglyceryl transfer).</text>
</comment>
<gene>
    <name evidence="8" type="primary">lgt2</name>
    <name evidence="7" type="synonym">lgt</name>
    <name evidence="8" type="ORF">SALB_00268</name>
</gene>
<dbReference type="HAMAP" id="MF_01147">
    <property type="entry name" value="Lgt"/>
    <property type="match status" value="1"/>
</dbReference>
<comment type="catalytic activity">
    <reaction evidence="7">
        <text>L-cysteinyl-[prolipoprotein] + a 1,2-diacyl-sn-glycero-3-phospho-(1'-sn-glycerol) = an S-1,2-diacyl-sn-glyceryl-L-cysteinyl-[prolipoprotein] + sn-glycerol 1-phosphate + H(+)</text>
        <dbReference type="Rhea" id="RHEA:56712"/>
        <dbReference type="Rhea" id="RHEA-COMP:14679"/>
        <dbReference type="Rhea" id="RHEA-COMP:14680"/>
        <dbReference type="ChEBI" id="CHEBI:15378"/>
        <dbReference type="ChEBI" id="CHEBI:29950"/>
        <dbReference type="ChEBI" id="CHEBI:57685"/>
        <dbReference type="ChEBI" id="CHEBI:64716"/>
        <dbReference type="ChEBI" id="CHEBI:140658"/>
        <dbReference type="EC" id="2.5.1.145"/>
    </reaction>
</comment>
<dbReference type="GO" id="GO:0005886">
    <property type="term" value="C:plasma membrane"/>
    <property type="evidence" value="ECO:0007669"/>
    <property type="project" value="UniProtKB-SubCell"/>
</dbReference>
<keyword evidence="4 7" id="KW-0812">Transmembrane</keyword>
<comment type="caution">
    <text evidence="8">The sequence shown here is derived from an EMBL/GenBank/DDBJ whole genome shotgun (WGS) entry which is preliminary data.</text>
</comment>
<dbReference type="Pfam" id="PF01790">
    <property type="entry name" value="LGT"/>
    <property type="match status" value="1"/>
</dbReference>
<evidence type="ECO:0000256" key="4">
    <source>
        <dbReference type="ARBA" id="ARBA00022692"/>
    </source>
</evidence>
<evidence type="ECO:0000256" key="1">
    <source>
        <dbReference type="ARBA" id="ARBA00007150"/>
    </source>
</evidence>
<proteinExistence type="inferred from homology"/>
<keyword evidence="6 7" id="KW-0472">Membrane</keyword>
<name>A0A059WEZ7_STRNR</name>
<protein>
    <recommendedName>
        <fullName evidence="7">Phosphatidylglycerol--prolipoprotein diacylglyceryl transferase</fullName>
        <ecNumber evidence="7">2.5.1.145</ecNumber>
    </recommendedName>
</protein>
<dbReference type="STRING" id="68570.DC74_7937"/>
<dbReference type="GO" id="GO:0042158">
    <property type="term" value="P:lipoprotein biosynthetic process"/>
    <property type="evidence" value="ECO:0007669"/>
    <property type="project" value="UniProtKB-UniRule"/>
</dbReference>
<feature type="binding site" evidence="7">
    <location>
        <position position="141"/>
    </location>
    <ligand>
        <name>a 1,2-diacyl-sn-glycero-3-phospho-(1'-sn-glycerol)</name>
        <dbReference type="ChEBI" id="CHEBI:64716"/>
    </ligand>
</feature>
<dbReference type="EMBL" id="BHXC01000001">
    <property type="protein sequence ID" value="GCB87617.1"/>
    <property type="molecule type" value="Genomic_DNA"/>
</dbReference>
<dbReference type="eggNOG" id="COG0682">
    <property type="taxonomic scope" value="Bacteria"/>
</dbReference>
<feature type="transmembrane region" description="Helical" evidence="7">
    <location>
        <begin position="241"/>
        <end position="259"/>
    </location>
</feature>
<sequence length="285" mass="31613">MNLAYLPSPSQGVWHLGPVPIRAYALCIILGIFVAVWLSQRRWAARGRDPQEIADIAMWAVPFGLLGGRLYHVITDPELYFAPGKRPIEALYVWNGGLGIPGAVALGAFGAWLGCRRRGIKLADFADAVAPGLVLAQGIGRWGNYFNQELYGGPTNLPWKLLIDPAHRPPDSPTVAFYHPTFLYESLWDVGVMALLLWLDRRYRLPRGRLFATYVLAYAAGRVWIEALRIDHANHFLGLRLNDWVSAALIVGSLTYILVTWRRSPGKGPEPDDADRSDGLSTGTK</sequence>
<dbReference type="UniPathway" id="UPA00664"/>
<dbReference type="Proteomes" id="UP000288351">
    <property type="component" value="Unassembled WGS sequence"/>
</dbReference>
<feature type="transmembrane region" description="Helical" evidence="7">
    <location>
        <begin position="20"/>
        <end position="40"/>
    </location>
</feature>
<keyword evidence="8" id="KW-0449">Lipoprotein</keyword>
<accession>A0A059WEZ7</accession>
<comment type="function">
    <text evidence="7">Catalyzes the transfer of the diacylglyceryl group from phosphatidylglycerol to the sulfhydryl group of the N-terminal cysteine of a prolipoprotein, the first step in the formation of mature lipoproteins.</text>
</comment>
<feature type="transmembrane region" description="Helical" evidence="7">
    <location>
        <begin position="52"/>
        <end position="71"/>
    </location>
</feature>
<dbReference type="PROSITE" id="PS01311">
    <property type="entry name" value="LGT"/>
    <property type="match status" value="1"/>
</dbReference>
<keyword evidence="5 7" id="KW-1133">Transmembrane helix</keyword>
<dbReference type="GO" id="GO:0008961">
    <property type="term" value="F:phosphatidylglycerol-prolipoprotein diacylglyceryl transferase activity"/>
    <property type="evidence" value="ECO:0007669"/>
    <property type="project" value="UniProtKB-UniRule"/>
</dbReference>
<evidence type="ECO:0000313" key="8">
    <source>
        <dbReference type="EMBL" id="GCB87617.1"/>
    </source>
</evidence>
<dbReference type="RefSeq" id="WP_020931258.1">
    <property type="nucleotide sequence ID" value="NZ_BHXC01000001.1"/>
</dbReference>
<dbReference type="NCBIfam" id="TIGR00544">
    <property type="entry name" value="lgt"/>
    <property type="match status" value="1"/>
</dbReference>
<evidence type="ECO:0000256" key="2">
    <source>
        <dbReference type="ARBA" id="ARBA00022475"/>
    </source>
</evidence>
<reference evidence="8 9" key="1">
    <citation type="journal article" date="2019" name="Microbiol. Resour. Announc.">
        <title>Draft Genome Sequence of the Most Traditional epsilon-Poly-l-Lysine Producer, Streptomyces albulus NBRC14147.</title>
        <authorList>
            <person name="Yamanaka K."/>
            <person name="Hamano Y."/>
        </authorList>
    </citation>
    <scope>NUCLEOTIDE SEQUENCE [LARGE SCALE GENOMIC DNA]</scope>
    <source>
        <strain evidence="8 9">NBRC 14147</strain>
    </source>
</reference>
<evidence type="ECO:0000256" key="5">
    <source>
        <dbReference type="ARBA" id="ARBA00022989"/>
    </source>
</evidence>
<comment type="similarity">
    <text evidence="1 7">Belongs to the Lgt family.</text>
</comment>